<feature type="compositionally biased region" description="Polar residues" evidence="4">
    <location>
        <begin position="1572"/>
        <end position="1588"/>
    </location>
</feature>
<feature type="domain" description="SD-repeat containing protein B" evidence="7">
    <location>
        <begin position="826"/>
        <end position="908"/>
    </location>
</feature>
<feature type="region of interest" description="Disordered" evidence="4">
    <location>
        <begin position="1554"/>
        <end position="1588"/>
    </location>
</feature>
<comment type="caution">
    <text evidence="9">The sequence shown here is derived from an EMBL/GenBank/DDBJ whole genome shotgun (WGS) entry which is preliminary data.</text>
</comment>
<dbReference type="GO" id="GO:0005576">
    <property type="term" value="C:extracellular region"/>
    <property type="evidence" value="ECO:0007669"/>
    <property type="project" value="UniProtKB-SubCell"/>
</dbReference>
<evidence type="ECO:0000256" key="3">
    <source>
        <dbReference type="ARBA" id="ARBA00022729"/>
    </source>
</evidence>
<comment type="subcellular location">
    <subcellularLocation>
        <location evidence="1">Secreted</location>
    </subcellularLocation>
</comment>
<dbReference type="InterPro" id="IPR001434">
    <property type="entry name" value="OmcB-like_DUF11"/>
</dbReference>
<dbReference type="NCBIfam" id="TIGR01451">
    <property type="entry name" value="B_ant_repeat"/>
    <property type="match status" value="2"/>
</dbReference>
<accession>A0A511QY81</accession>
<feature type="compositionally biased region" description="Polar residues" evidence="4">
    <location>
        <begin position="517"/>
        <end position="527"/>
    </location>
</feature>
<feature type="compositionally biased region" description="Polar residues" evidence="4">
    <location>
        <begin position="1628"/>
        <end position="1638"/>
    </location>
</feature>
<feature type="domain" description="SD-repeat containing protein B" evidence="7">
    <location>
        <begin position="1119"/>
        <end position="1184"/>
    </location>
</feature>
<dbReference type="RefSeq" id="WP_119339394.1">
    <property type="nucleotide sequence ID" value="NZ_BJXL01000008.1"/>
</dbReference>
<dbReference type="PANTHER" id="PTHR23303:SF15">
    <property type="entry name" value="COLOSSIN-A"/>
    <property type="match status" value="1"/>
</dbReference>
<feature type="compositionally biased region" description="Low complexity" evidence="4">
    <location>
        <begin position="541"/>
        <end position="551"/>
    </location>
</feature>
<feature type="compositionally biased region" description="Low complexity" evidence="4">
    <location>
        <begin position="2182"/>
        <end position="2200"/>
    </location>
</feature>
<feature type="region of interest" description="Disordered" evidence="4">
    <location>
        <begin position="515"/>
        <end position="552"/>
    </location>
</feature>
<dbReference type="SUPFAM" id="SSF117074">
    <property type="entry name" value="Hypothetical protein PA1324"/>
    <property type="match status" value="4"/>
</dbReference>
<feature type="compositionally biased region" description="Polar residues" evidence="4">
    <location>
        <begin position="1108"/>
        <end position="1135"/>
    </location>
</feature>
<dbReference type="Pfam" id="PF17963">
    <property type="entry name" value="Big_9"/>
    <property type="match status" value="9"/>
</dbReference>
<dbReference type="InterPro" id="IPR033764">
    <property type="entry name" value="Sdr_B"/>
</dbReference>
<feature type="signal peptide" evidence="5">
    <location>
        <begin position="1"/>
        <end position="26"/>
    </location>
</feature>
<dbReference type="InterPro" id="IPR008969">
    <property type="entry name" value="CarboxyPept-like_regulatory"/>
</dbReference>
<dbReference type="Gene3D" id="2.60.40.10">
    <property type="entry name" value="Immunoglobulins"/>
    <property type="match status" value="6"/>
</dbReference>
<evidence type="ECO:0000256" key="2">
    <source>
        <dbReference type="ARBA" id="ARBA00022525"/>
    </source>
</evidence>
<evidence type="ECO:0000259" key="7">
    <source>
        <dbReference type="Pfam" id="PF17210"/>
    </source>
</evidence>
<dbReference type="PANTHER" id="PTHR23303">
    <property type="entry name" value="CARBOXYPEPTIDASE REGULATORY REGION-CONTAINING"/>
    <property type="match status" value="1"/>
</dbReference>
<sequence>MIGKTLRGLSILAVGAIFSLAGVAQAQIPSRIIVNPSFEIPNISTAGVCTTSGGTLQRYLPDSSYTGTNEANKVRGWRTTDDLYNSTGFNCPTFTLPYRPVEYFRTPQRGSAADGQQWAELNAENPRRLYQNVCLVAGESVPYTFSHRARFDAGIETARAAIYGADGVTLISAGADFTATSIDTWDNRSGVLTNTGPSGIYQYGFEARIGAGGTAGVIGSGRANEGNFLDNIRITLRPLADVNRFVNASGATLTSVGESAGTVFLEVIVNGTVTAPATITLTRSGAASTADFSIGTPNRGSASANANGDISLSIPAGEYDPNASTGSQIGAIRIPITITGDSLVEGGEPLTYAITAVSNPGAPAGTDLVTNINGQSAKCTTAVGSTTLTIQDEADLAIEKTGPASVNQGDSVTYSIKVWNRGPTSVASANFSDNVPATLTGVTWTCTASGSALCGASSGSGNNISVTTGALPVNTAASSPTSGSYLTFTVTGTAANAGSLPNTASIAPPVGVIDPTGGNNSSTTTAQVLPPPPSISGTVYNDNNGNSSLDSGEPRLANVLVELLSGSTVIATQSTDAAGNYTFTGIAPGTYTVRVSTTDPDLPPGSSLTTPNNLSVTVPSGSAVTGRNFGFRRSALDVIKSAGAAQQINATTYVVPYTIVVGNTGQLALPNVQVTENLSQTFPGSSSIAIVAGSLSATAGGGATCTLNNAFNGTSDTRLLSGSNTLNAGQSCTISFSVRVAYASAGAVPSVPQNNTAYGSSRTTGPNPGYTFPGGVPTPPTGAIATDASTNTTNPATPAGLPSTPGGDSPSATPVSLTPNPGSIQGTLYNDLNNNGSFDPTSDPRLPANIEVQLLDSGGNIIATTQTDADGNYTFASVSPGSYSVRVVSSDPQVPPGLAPSAPATGSAPVTVTAGTPSTQNFGFQKVAVDVIKSAGTPVQIDPTTYEVPYAVVVGNTGNVAAPNVQVSENLSRTFSAGSPAISLVGTPALTVTPSSGATCTANPGFNGTTVFGLLAGTDDLAPGQSCTISFRVRLVYPSTAAIPSAPQNNQVYATSLPGSGPNTGHTFPGGVPTPPPGSLATDTSSNTTHPASPSGLPSSPGGDTPGNTPVTFPNPGSISGTLYLDQNNNGSFDSGTDPRLPNVSVELVDNSGNVVATTQSDSSGNYTFTSVTPGSYTVRVVASDPDLGGATPSAPASGALSVTVSPGAASNNQNFGFSRTGLDVLKSAGPPTQVDARTFTVPYTVVAGNTGTLPLPNVQLTENLAQTYADNAPTITVVSGPTKTTGAAPCTINPAFNGTTDTRLLTGSDTFQGGQNCTLSFTVQVQYPDAASVPSTPQNNSVYGSSTPSGPNPGHSFPGGTPTPPPGATAADTSSNTTHPASPGALPGTPNGDTPSATPVSLVTNLGSISGTLYNDLNGNKSFDGTPADSRLGAGITVELVDGSGNVVASTTTDASGNYSFNAVPPGTYTLRVPTGAGNPALGTLQPVAPASAQITGVTIAPGTVSNNRNFGFNNPPVAANDSATTPFNTPVTFSAVGNDTDPDGFVDPSTLDLDPSTPGDQKTRAIPGQGTFTVDSSGNVTFTPEPTFSGTATIPYTLRDNTGNLSNQANLSVTVQPPQPPVAVNDDSSTLPNTPVTIDPKINDTTPNRGASIVPASVVFPASGQPAGSTRSPDGKTLTVPGEGTYTINPDGTVTFTPLLTFVGPATPVTYTFQDSTGQTSNPATISIDVSSPAALDDTATTPFNTPVTLDPKTNDLVASGRSLVPGSVVFPASGQPAGSTRSPDGKTLTVPGEGTYTIQPDGTVSFTPAPTFSGITTPVQYTITDNTGAVSNPASIRVTVGPPAVPVATPDTATTPFGTPVTLNPPANDTAGPGTTLVPGSIDLDPSTPGQQTTRTVPGQGRFDLNPTTGQVTFTPDPGFAGTVQIPYTIQDNLGQTSAPSTLTVNVTPPPAPVARDDAKAGDFNQPVVVPALLNDTASPGTTLVPGSIDLDPSTPGQETTRTIPGKGTFTLQPDGTVRFDPVPGFEGTAVVPYTIRDNLGQTSNPANIAVTIRPRPAPPMAVDDQASTPRGTPVTLNAAANDTANLPNVIDPGSIDLDPSTPGQQTSLNVPGRGTFEARPDGTVIFTPEPGFVGVVTIPYTINDQDNDPNTAPQTSNRANLTVTVSELPAAVDDRAQTPVNTPVNVPVAANDVTNPGQTIVPSTIDLDPDTPGQQTTRTVPGQGTFALQPDGSVRFTPEPGFVGTATTPYTVQDSAGVRTNPANLIITVTPPPPTAADDQARTPFRTPVTLYPSTNDTPGAGGQLVPSTVDLDPSTPGQQTERVVPGKGRFVLLPATNLSNESVQFIPEEGFTGTVSIPYTIRDNFGQTSSPASLTVTVDPPTAPIANNDLASTKRDTPVTLTPAANDTPGLGTVLDPRTIDLDPSTPGQQTRFEVPGQGVFELQPDGNVLFTPAPGFTGTVQAPYTIQDQSGQTSNSARLVVTVNPLPAASNDSANTPFNTPVTLNPLNNDTPSDGATLDPSTLDLDPLTPGVQESFTVSGKGTFSRNPDGSVTFTPAPGFTGTVTIPYTVQDTSGSTTNTANIAITVRAPAVPVARDDSATTPYNTPVTLNPIANDTPGAGATLDPSTLDLDPATPGVQNQVIVPGKGTFVRNPDGSVTFTPVEGFTGTVEVPYTIRDNAGQESNPATIRVEVRGPNLVLEKTAVQGVARIGGSLEYILKATNQGSGASMRQVTLSDLLPVGLEYRPGSSSLNGAAFPDPQITNEGGRQRLVWVVGELAPGQSASLRFATTVTAAAPTSGQLVNAAEASALVGSSLNPVRVNSNVATATVRIEAGVFSDKGTILGRVYFDKNNDNNYTAGVDEPLQGVRVYLSDGRYAVTDEQGRYSLTEVLSGLNTLRVDRLTVPYVPKAVPDDRGLRGTRQVRVEGGGLYTEDFLFENPSSQTAVTRSTRLTVNGQRLEKTLTQVSSNTYTVTLTLTLNKAVNNVRISDPLPAGGSRGAITAPNLQPSVQGSEIRLGNVQPGTYTLTYTLSGNIPIDRLITDPDLLWEEVR</sequence>
<feature type="compositionally biased region" description="Polar residues" evidence="4">
    <location>
        <begin position="1334"/>
        <end position="1350"/>
    </location>
</feature>
<dbReference type="SUPFAM" id="SSF49464">
    <property type="entry name" value="Carboxypeptidase regulatory domain-like"/>
    <property type="match status" value="1"/>
</dbReference>
<dbReference type="Gene3D" id="2.60.40.2810">
    <property type="match status" value="4"/>
</dbReference>
<feature type="compositionally biased region" description="Low complexity" evidence="4">
    <location>
        <begin position="776"/>
        <end position="799"/>
    </location>
</feature>
<keyword evidence="2" id="KW-0964">Secreted</keyword>
<feature type="region of interest" description="Disordered" evidence="4">
    <location>
        <begin position="2206"/>
        <end position="2238"/>
    </location>
</feature>
<feature type="domain" description="SD-repeat containing protein B" evidence="7">
    <location>
        <begin position="535"/>
        <end position="598"/>
    </location>
</feature>
<feature type="domain" description="DUF11" evidence="6">
    <location>
        <begin position="2704"/>
        <end position="2817"/>
    </location>
</feature>
<feature type="compositionally biased region" description="Polar residues" evidence="4">
    <location>
        <begin position="1053"/>
        <end position="1063"/>
    </location>
</feature>
<proteinExistence type="predicted"/>
<feature type="compositionally biased region" description="Polar residues" evidence="4">
    <location>
        <begin position="810"/>
        <end position="819"/>
    </location>
</feature>
<dbReference type="InterPro" id="IPR026395">
    <property type="entry name" value="CshA_fibril"/>
</dbReference>
<dbReference type="Pfam" id="PF19076">
    <property type="entry name" value="CshA_repeat"/>
    <property type="match status" value="2"/>
</dbReference>
<feature type="domain" description="CshA" evidence="8">
    <location>
        <begin position="1787"/>
        <end position="1833"/>
    </location>
</feature>
<feature type="domain" description="CshA" evidence="8">
    <location>
        <begin position="1676"/>
        <end position="1723"/>
    </location>
</feature>
<feature type="compositionally biased region" description="Polar residues" evidence="4">
    <location>
        <begin position="2216"/>
        <end position="2226"/>
    </location>
</feature>
<protein>
    <recommendedName>
        <fullName evidence="11">DUF11 domain-containing protein</fullName>
    </recommendedName>
</protein>
<feature type="chain" id="PRO_5022230506" description="DUF11 domain-containing protein" evidence="5">
    <location>
        <begin position="27"/>
        <end position="3059"/>
    </location>
</feature>
<feature type="region of interest" description="Disordered" evidence="4">
    <location>
        <begin position="776"/>
        <end position="819"/>
    </location>
</feature>
<dbReference type="EMBL" id="BJXL01000008">
    <property type="protein sequence ID" value="GEM82329.1"/>
    <property type="molecule type" value="Genomic_DNA"/>
</dbReference>
<dbReference type="Pfam" id="PF01345">
    <property type="entry name" value="DUF11"/>
    <property type="match status" value="2"/>
</dbReference>
<dbReference type="InterPro" id="IPR047589">
    <property type="entry name" value="DUF11_rpt"/>
</dbReference>
<feature type="region of interest" description="Disordered" evidence="4">
    <location>
        <begin position="1989"/>
        <end position="2022"/>
    </location>
</feature>
<evidence type="ECO:0000256" key="5">
    <source>
        <dbReference type="SAM" id="SignalP"/>
    </source>
</evidence>
<evidence type="ECO:0000259" key="8">
    <source>
        <dbReference type="Pfam" id="PF19076"/>
    </source>
</evidence>
<feature type="domain" description="SD-repeat containing protein B" evidence="7">
    <location>
        <begin position="1413"/>
        <end position="1479"/>
    </location>
</feature>
<feature type="compositionally biased region" description="Polar residues" evidence="4">
    <location>
        <begin position="1081"/>
        <end position="1092"/>
    </location>
</feature>
<dbReference type="OrthoDB" id="9805017at2"/>
<dbReference type="NCBIfam" id="TIGR04225">
    <property type="entry name" value="CshA_fibril_rpt"/>
    <property type="match status" value="2"/>
</dbReference>
<gene>
    <name evidence="9" type="ORF">MHY01S_04950</name>
</gene>
<keyword evidence="3 5" id="KW-0732">Signal</keyword>
<feature type="compositionally biased region" description="Low complexity" evidence="4">
    <location>
        <begin position="1093"/>
        <end position="1107"/>
    </location>
</feature>
<evidence type="ECO:0000256" key="1">
    <source>
        <dbReference type="ARBA" id="ARBA00004613"/>
    </source>
</evidence>
<feature type="region of interest" description="Disordered" evidence="4">
    <location>
        <begin position="1331"/>
        <end position="1403"/>
    </location>
</feature>
<feature type="domain" description="DUF11" evidence="6">
    <location>
        <begin position="395"/>
        <end position="525"/>
    </location>
</feature>
<dbReference type="Pfam" id="PF17210">
    <property type="entry name" value="SdrD_B"/>
    <property type="match status" value="4"/>
</dbReference>
<dbReference type="NCBIfam" id="NF012211">
    <property type="entry name" value="tand_rpt_95"/>
    <property type="match status" value="7"/>
</dbReference>
<reference evidence="9 10" key="1">
    <citation type="submission" date="2019-07" db="EMBL/GenBank/DDBJ databases">
        <title>Whole genome shotgun sequence of Meiothermus hypogaeus NBRC 106114.</title>
        <authorList>
            <person name="Hosoyama A."/>
            <person name="Uohara A."/>
            <person name="Ohji S."/>
            <person name="Ichikawa N."/>
        </authorList>
    </citation>
    <scope>NUCLEOTIDE SEQUENCE [LARGE SCALE GENOMIC DNA]</scope>
    <source>
        <strain evidence="9 10">NBRC 106114</strain>
    </source>
</reference>
<evidence type="ECO:0000256" key="4">
    <source>
        <dbReference type="SAM" id="MobiDB-lite"/>
    </source>
</evidence>
<feature type="region of interest" description="Disordered" evidence="4">
    <location>
        <begin position="1053"/>
        <end position="1143"/>
    </location>
</feature>
<dbReference type="InterPro" id="IPR013783">
    <property type="entry name" value="Ig-like_fold"/>
</dbReference>
<feature type="compositionally biased region" description="Polar residues" evidence="4">
    <location>
        <begin position="1392"/>
        <end position="1403"/>
    </location>
</feature>
<feature type="region of interest" description="Disordered" evidence="4">
    <location>
        <begin position="1625"/>
        <end position="1649"/>
    </location>
</feature>
<dbReference type="Proteomes" id="UP000321197">
    <property type="component" value="Unassembled WGS sequence"/>
</dbReference>
<dbReference type="InterPro" id="IPR051417">
    <property type="entry name" value="SDr/BOS_complex"/>
</dbReference>
<evidence type="ECO:0000313" key="10">
    <source>
        <dbReference type="Proteomes" id="UP000321197"/>
    </source>
</evidence>
<feature type="region of interest" description="Disordered" evidence="4">
    <location>
        <begin position="2182"/>
        <end position="2201"/>
    </location>
</feature>
<evidence type="ECO:0008006" key="11">
    <source>
        <dbReference type="Google" id="ProtNLM"/>
    </source>
</evidence>
<evidence type="ECO:0000259" key="6">
    <source>
        <dbReference type="Pfam" id="PF01345"/>
    </source>
</evidence>
<name>A0A511QY81_9DEIN</name>
<evidence type="ECO:0000313" key="9">
    <source>
        <dbReference type="EMBL" id="GEM82329.1"/>
    </source>
</evidence>
<organism evidence="9 10">
    <name type="scientific">Meiothermus hypogaeus NBRC 106114</name>
    <dbReference type="NCBI Taxonomy" id="1227553"/>
    <lineage>
        <taxon>Bacteria</taxon>
        <taxon>Thermotogati</taxon>
        <taxon>Deinococcota</taxon>
        <taxon>Deinococci</taxon>
        <taxon>Thermales</taxon>
        <taxon>Thermaceae</taxon>
        <taxon>Meiothermus</taxon>
    </lineage>
</organism>